<name>R0JJ70_ANAPL</name>
<dbReference type="EMBL" id="KB743728">
    <property type="protein sequence ID" value="EOA97300.1"/>
    <property type="molecule type" value="Genomic_DNA"/>
</dbReference>
<dbReference type="Proteomes" id="UP000296049">
    <property type="component" value="Unassembled WGS sequence"/>
</dbReference>
<reference evidence="2" key="1">
    <citation type="journal article" date="2013" name="Nat. Genet.">
        <title>The duck genome and transcriptome provide insight into an avian influenza virus reservoir species.</title>
        <authorList>
            <person name="Huang Y."/>
            <person name="Li Y."/>
            <person name="Burt D.W."/>
            <person name="Chen H."/>
            <person name="Zhang Y."/>
            <person name="Qian W."/>
            <person name="Kim H."/>
            <person name="Gan S."/>
            <person name="Zhao Y."/>
            <person name="Li J."/>
            <person name="Yi K."/>
            <person name="Feng H."/>
            <person name="Zhu P."/>
            <person name="Li B."/>
            <person name="Liu Q."/>
            <person name="Fairley S."/>
            <person name="Magor K.E."/>
            <person name="Du Z."/>
            <person name="Hu X."/>
            <person name="Goodman L."/>
            <person name="Tafer H."/>
            <person name="Vignal A."/>
            <person name="Lee T."/>
            <person name="Kim K.W."/>
            <person name="Sheng Z."/>
            <person name="An Y."/>
            <person name="Searle S."/>
            <person name="Herrero J."/>
            <person name="Groenen M.A."/>
            <person name="Crooijmans R.P."/>
            <person name="Faraut T."/>
            <person name="Cai Q."/>
            <person name="Webster R.G."/>
            <person name="Aldridge J.R."/>
            <person name="Warren W.C."/>
            <person name="Bartschat S."/>
            <person name="Kehr S."/>
            <person name="Marz M."/>
            <person name="Stadler P.F."/>
            <person name="Smith J."/>
            <person name="Kraus R.H."/>
            <person name="Zhao Y."/>
            <person name="Ren L."/>
            <person name="Fei J."/>
            <person name="Morisson M."/>
            <person name="Kaiser P."/>
            <person name="Griffin D.K."/>
            <person name="Rao M."/>
            <person name="Pitel F."/>
            <person name="Wang J."/>
            <person name="Li N."/>
        </authorList>
    </citation>
    <scope>NUCLEOTIDE SEQUENCE [LARGE SCALE GENOMIC DNA]</scope>
</reference>
<feature type="non-terminal residue" evidence="1">
    <location>
        <position position="40"/>
    </location>
</feature>
<organism evidence="1 2">
    <name type="scientific">Anas platyrhynchos</name>
    <name type="common">Mallard</name>
    <name type="synonym">Anas boschas</name>
    <dbReference type="NCBI Taxonomy" id="8839"/>
    <lineage>
        <taxon>Eukaryota</taxon>
        <taxon>Metazoa</taxon>
        <taxon>Chordata</taxon>
        <taxon>Craniata</taxon>
        <taxon>Vertebrata</taxon>
        <taxon>Euteleostomi</taxon>
        <taxon>Archelosauria</taxon>
        <taxon>Archosauria</taxon>
        <taxon>Dinosauria</taxon>
        <taxon>Saurischia</taxon>
        <taxon>Theropoda</taxon>
        <taxon>Coelurosauria</taxon>
        <taxon>Aves</taxon>
        <taxon>Neognathae</taxon>
        <taxon>Galloanserae</taxon>
        <taxon>Anseriformes</taxon>
        <taxon>Anatidae</taxon>
        <taxon>Anatinae</taxon>
        <taxon>Anas</taxon>
    </lineage>
</organism>
<accession>R0JJ70</accession>
<protein>
    <submittedName>
        <fullName evidence="1">Uncharacterized protein</fullName>
    </submittedName>
</protein>
<feature type="non-terminal residue" evidence="1">
    <location>
        <position position="1"/>
    </location>
</feature>
<sequence>EAVMLFPQEEGAVPWGRQPPFAVSPLLLLCKSYCRLRGVS</sequence>
<evidence type="ECO:0000313" key="2">
    <source>
        <dbReference type="Proteomes" id="UP000296049"/>
    </source>
</evidence>
<dbReference type="AlphaFoldDB" id="R0JJ70"/>
<evidence type="ECO:0000313" key="1">
    <source>
        <dbReference type="EMBL" id="EOA97300.1"/>
    </source>
</evidence>
<gene>
    <name evidence="1" type="ORF">Anapl_06384</name>
</gene>
<proteinExistence type="predicted"/>
<keyword evidence="2" id="KW-1185">Reference proteome</keyword>